<feature type="compositionally biased region" description="Polar residues" evidence="1">
    <location>
        <begin position="819"/>
        <end position="839"/>
    </location>
</feature>
<dbReference type="Gene3D" id="2.30.30.490">
    <property type="match status" value="1"/>
</dbReference>
<dbReference type="GO" id="GO:0000976">
    <property type="term" value="F:transcription cis-regulatory region binding"/>
    <property type="evidence" value="ECO:0007669"/>
    <property type="project" value="TreeGrafter"/>
</dbReference>
<name>A0A087UIU0_STEMI</name>
<feature type="non-terminal residue" evidence="3">
    <location>
        <position position="1306"/>
    </location>
</feature>
<evidence type="ECO:0000259" key="2">
    <source>
        <dbReference type="PROSITE" id="PS51038"/>
    </source>
</evidence>
<dbReference type="STRING" id="407821.A0A087UIU0"/>
<dbReference type="Pfam" id="PF01426">
    <property type="entry name" value="BAH"/>
    <property type="match status" value="1"/>
</dbReference>
<dbReference type="PROSITE" id="PS51038">
    <property type="entry name" value="BAH"/>
    <property type="match status" value="1"/>
</dbReference>
<feature type="compositionally biased region" description="Polar residues" evidence="1">
    <location>
        <begin position="752"/>
        <end position="779"/>
    </location>
</feature>
<feature type="region of interest" description="Disordered" evidence="1">
    <location>
        <begin position="752"/>
        <end position="792"/>
    </location>
</feature>
<dbReference type="InterPro" id="IPR043151">
    <property type="entry name" value="BAH_sf"/>
</dbReference>
<dbReference type="PANTHER" id="PTHR46576:SF1">
    <property type="entry name" value="BROMO ADJACENT HOMOLOGY DOMAIN-CONTAINING 1 PROTEIN"/>
    <property type="match status" value="1"/>
</dbReference>
<gene>
    <name evidence="3" type="ORF">X975_14939</name>
</gene>
<feature type="region of interest" description="Disordered" evidence="1">
    <location>
        <begin position="132"/>
        <end position="155"/>
    </location>
</feature>
<dbReference type="OrthoDB" id="1922186at2759"/>
<dbReference type="InterPro" id="IPR053032">
    <property type="entry name" value="BAH_domain-containing"/>
</dbReference>
<reference evidence="3 4" key="1">
    <citation type="submission" date="2013-11" db="EMBL/GenBank/DDBJ databases">
        <title>Genome sequencing of Stegodyphus mimosarum.</title>
        <authorList>
            <person name="Bechsgaard J."/>
        </authorList>
    </citation>
    <scope>NUCLEOTIDE SEQUENCE [LARGE SCALE GENOMIC DNA]</scope>
</reference>
<accession>A0A087UIU0</accession>
<dbReference type="PANTHER" id="PTHR46576">
    <property type="entry name" value="BROMO ADJACENT HOMOLOGY DOMAIN-CONTAINING 1 PROTEIN"/>
    <property type="match status" value="1"/>
</dbReference>
<evidence type="ECO:0000256" key="1">
    <source>
        <dbReference type="SAM" id="MobiDB-lite"/>
    </source>
</evidence>
<dbReference type="GO" id="GO:0003682">
    <property type="term" value="F:chromatin binding"/>
    <property type="evidence" value="ECO:0007669"/>
    <property type="project" value="InterPro"/>
</dbReference>
<dbReference type="OMA" id="VHINTTK"/>
<protein>
    <submittedName>
        <fullName evidence="3">Bromo adjacent domain-containing 1 protein</fullName>
    </submittedName>
</protein>
<dbReference type="InterPro" id="IPR001025">
    <property type="entry name" value="BAH_dom"/>
</dbReference>
<dbReference type="GO" id="GO:0031507">
    <property type="term" value="P:heterochromatin formation"/>
    <property type="evidence" value="ECO:0007669"/>
    <property type="project" value="TreeGrafter"/>
</dbReference>
<dbReference type="GO" id="GO:0005677">
    <property type="term" value="C:chromatin silencing complex"/>
    <property type="evidence" value="ECO:0007669"/>
    <property type="project" value="TreeGrafter"/>
</dbReference>
<evidence type="ECO:0000313" key="3">
    <source>
        <dbReference type="EMBL" id="KFM77279.1"/>
    </source>
</evidence>
<proteinExistence type="predicted"/>
<evidence type="ECO:0000313" key="4">
    <source>
        <dbReference type="Proteomes" id="UP000054359"/>
    </source>
</evidence>
<feature type="compositionally biased region" description="Acidic residues" evidence="1">
    <location>
        <begin position="134"/>
        <end position="152"/>
    </location>
</feature>
<feature type="domain" description="BAH" evidence="2">
    <location>
        <begin position="1154"/>
        <end position="1304"/>
    </location>
</feature>
<feature type="compositionally biased region" description="Basic and acidic residues" evidence="1">
    <location>
        <begin position="296"/>
        <end position="315"/>
    </location>
</feature>
<organism evidence="3 4">
    <name type="scientific">Stegodyphus mimosarum</name>
    <name type="common">African social velvet spider</name>
    <dbReference type="NCBI Taxonomy" id="407821"/>
    <lineage>
        <taxon>Eukaryota</taxon>
        <taxon>Metazoa</taxon>
        <taxon>Ecdysozoa</taxon>
        <taxon>Arthropoda</taxon>
        <taxon>Chelicerata</taxon>
        <taxon>Arachnida</taxon>
        <taxon>Araneae</taxon>
        <taxon>Araneomorphae</taxon>
        <taxon>Entelegynae</taxon>
        <taxon>Eresoidea</taxon>
        <taxon>Eresidae</taxon>
        <taxon>Stegodyphus</taxon>
    </lineage>
</organism>
<feature type="region of interest" description="Disordered" evidence="1">
    <location>
        <begin position="985"/>
        <end position="1006"/>
    </location>
</feature>
<dbReference type="GO" id="GO:0045892">
    <property type="term" value="P:negative regulation of DNA-templated transcription"/>
    <property type="evidence" value="ECO:0007669"/>
    <property type="project" value="TreeGrafter"/>
</dbReference>
<feature type="compositionally biased region" description="Low complexity" evidence="1">
    <location>
        <begin position="707"/>
        <end position="728"/>
    </location>
</feature>
<feature type="region of interest" description="Disordered" evidence="1">
    <location>
        <begin position="813"/>
        <end position="873"/>
    </location>
</feature>
<dbReference type="Proteomes" id="UP000054359">
    <property type="component" value="Unassembled WGS sequence"/>
</dbReference>
<dbReference type="EMBL" id="KK119987">
    <property type="protein sequence ID" value="KFM77279.1"/>
    <property type="molecule type" value="Genomic_DNA"/>
</dbReference>
<feature type="compositionally biased region" description="Low complexity" evidence="1">
    <location>
        <begin position="780"/>
        <end position="789"/>
    </location>
</feature>
<sequence length="1306" mass="148509">MSASKPSSRAAAVKRDGNFRYATRLLALEKGKRVNHPKETKETNALKACECLLKSDGWKGSKISQNSKFPVKKSTSNKCCAVKDKKKITSANHHEKVVIVSKRSSSVSVVKSCSLRKSVSVKKVSYSTSVVLSSDEDSDSEEELGDDDDVDNDKDYYSKKKRTILKHTTSKVKSSYRQPKKSERSARKAKAIKLLCEKLSSNNKRKDISPTRELRPRFPYSMLQEWPTARAHRMASLNALAKVHVLYENEGRTSGENLNDADENTLIDLLNEENSDDEDDVIIKKETKSSVNSTNKKNDKAKNSESDKVKIDKKNKNSIAENKIPKKSRKRKVPEVEIIDTRVCKRMASLNAQAILAASYLQEPKPKRISKKYEKCDSSSDTDEKELSLESKCLLEITETEKEDKIINLKDAKESCDKFKSETVADSAKEKKSIDKNLHTSDVSKTTTSETPYHSSWTVESDIAVSKSCQEEVIPHNVEKNNLVSSTASTKVGVTQYTEVRKVQINTRKDVEIKEESKSERKIERILSNDDVAITQMYRYQSKNASESYCVQMQTTYKPASKNLTPSAITVSPSNPMHHHIEPVLPGRPNYYGCGTHSPIIPPQPYHVNPNGNMPPIMGMDHRLPRHYGGSAFTVPHYRHPQHMQFARTEYGYYQPAGPLIQPLHDQCTIHKPVPYHPQPHRLQPPQRPQPQASHLDLYPPHDSHQPHQNSSPIISSNHPPISHPQNSVIPSCPSLLEATTQKPQTSLHYNALQPSEKSQEKCSNSITSSYNRTSKPLPSSSLHSAYSSQNNYRDYQREKEVSNLYGNYPPLPYDQKLSKQSPYDSVSQFHDSNKNKVSSHLPHPVSQESVQSHNVAGDSHLENTHNMSPHSGGNFKHLSDIIHFKEPSWGIKTNHDGISDVPVSFLPFQNEPNKEMPSNDIQETVRYPLRPPSVIEIVEDNCRDTKTYIQLEVPKNSHREKIVVVDVENDDIERKCDEIRIGDKPVLDSNSSQENIISPEKKGDSVKLEVKPTEESTIVKNVNSLPSKNEEPVKELPDIMVLEVKKRKESAVVRRARLHGKQRTFRDCYNRPLAQLSKTKKSDTLIASEEHLNKHLQPLVSLPRLILPKIIEKKPSHGWSWEGTPVDKQIYISNDDPPCIRKCYPSIRHVEGDVICERDCVLLRSGPRKTDVPFVAKVTALWNNPTDGEMTMSLLWYYRPEHTETEKKIHHMEDEIFASKHRDVNSVACIEDKCYVLTYLEYCRYRRKCKLAEDNTITPISVVPDGEEYPRKKKLPPINVSPDLVLFCRKVYDYRQKRLLKNPIF</sequence>
<feature type="region of interest" description="Disordered" evidence="1">
    <location>
        <begin position="278"/>
        <end position="332"/>
    </location>
</feature>
<feature type="region of interest" description="Disordered" evidence="1">
    <location>
        <begin position="670"/>
        <end position="732"/>
    </location>
</feature>
<keyword evidence="4" id="KW-1185">Reference proteome</keyword>